<reference evidence="2" key="1">
    <citation type="journal article" date="2014" name="Int. J. Syst. Evol. Microbiol.">
        <title>Complete genome sequence of Corynebacterium casei LMG S-19264T (=DSM 44701T), isolated from a smear-ripened cheese.</title>
        <authorList>
            <consortium name="US DOE Joint Genome Institute (JGI-PGF)"/>
            <person name="Walter F."/>
            <person name="Albersmeier A."/>
            <person name="Kalinowski J."/>
            <person name="Ruckert C."/>
        </authorList>
    </citation>
    <scope>NUCLEOTIDE SEQUENCE</scope>
    <source>
        <strain evidence="2">CGMCC 1.12214</strain>
    </source>
</reference>
<dbReference type="PANTHER" id="PTHR43664">
    <property type="entry name" value="MONOAMINE OXIDASE-RELATED"/>
    <property type="match status" value="1"/>
</dbReference>
<evidence type="ECO:0000313" key="2">
    <source>
        <dbReference type="EMBL" id="GGH27947.1"/>
    </source>
</evidence>
<sequence length="156" mass="17116">MKLYYEDIEKGAVYKTGGVTVTEDAIIRYAMDYDVQPFHVDREAAKQSIFGELVASGLHTLSLTFRLCNQEGLFTKTAVAGLGFDAVRFHAPVRPGSTLRATATVLDRRMSASRPQYGIVTWLIETHDNRGDRVLSLTMSHLQESRAASVPAPAAG</sequence>
<dbReference type="Gene3D" id="3.10.129.10">
    <property type="entry name" value="Hotdog Thioesterase"/>
    <property type="match status" value="1"/>
</dbReference>
<dbReference type="InterPro" id="IPR029069">
    <property type="entry name" value="HotDog_dom_sf"/>
</dbReference>
<dbReference type="AlphaFoldDB" id="A0A917I9L7"/>
<evidence type="ECO:0000313" key="3">
    <source>
        <dbReference type="Proteomes" id="UP000603912"/>
    </source>
</evidence>
<comment type="caution">
    <text evidence="2">The sequence shown here is derived from an EMBL/GenBank/DDBJ whole genome shotgun (WGS) entry which is preliminary data.</text>
</comment>
<proteinExistence type="predicted"/>
<dbReference type="CDD" id="cd03454">
    <property type="entry name" value="YdeM"/>
    <property type="match status" value="1"/>
</dbReference>
<accession>A0A917I9L7</accession>
<feature type="domain" description="MaoC-like" evidence="1">
    <location>
        <begin position="13"/>
        <end position="111"/>
    </location>
</feature>
<dbReference type="Proteomes" id="UP000603912">
    <property type="component" value="Unassembled WGS sequence"/>
</dbReference>
<dbReference type="Pfam" id="PF01575">
    <property type="entry name" value="MaoC_dehydratas"/>
    <property type="match status" value="1"/>
</dbReference>
<dbReference type="InterPro" id="IPR052342">
    <property type="entry name" value="MCH/BMMD"/>
</dbReference>
<dbReference type="SUPFAM" id="SSF54637">
    <property type="entry name" value="Thioesterase/thiol ester dehydrase-isomerase"/>
    <property type="match status" value="1"/>
</dbReference>
<dbReference type="InterPro" id="IPR002539">
    <property type="entry name" value="MaoC-like_dom"/>
</dbReference>
<name>A0A917I9L7_9HYPH</name>
<protein>
    <submittedName>
        <fullName evidence="2">MaoC family dehydratase</fullName>
    </submittedName>
</protein>
<gene>
    <name evidence="2" type="ORF">GCM10007036_36840</name>
</gene>
<reference evidence="2" key="2">
    <citation type="submission" date="2020-09" db="EMBL/GenBank/DDBJ databases">
        <authorList>
            <person name="Sun Q."/>
            <person name="Zhou Y."/>
        </authorList>
    </citation>
    <scope>NUCLEOTIDE SEQUENCE</scope>
    <source>
        <strain evidence="2">CGMCC 1.12214</strain>
    </source>
</reference>
<dbReference type="RefSeq" id="WP_188519145.1">
    <property type="nucleotide sequence ID" value="NZ_BMES01000002.1"/>
</dbReference>
<dbReference type="EMBL" id="BMES01000002">
    <property type="protein sequence ID" value="GGH27947.1"/>
    <property type="molecule type" value="Genomic_DNA"/>
</dbReference>
<dbReference type="PANTHER" id="PTHR43664:SF1">
    <property type="entry name" value="BETA-METHYLMALYL-COA DEHYDRATASE"/>
    <property type="match status" value="1"/>
</dbReference>
<evidence type="ECO:0000259" key="1">
    <source>
        <dbReference type="Pfam" id="PF01575"/>
    </source>
</evidence>
<organism evidence="2 3">
    <name type="scientific">Alsobacter metallidurans</name>
    <dbReference type="NCBI Taxonomy" id="340221"/>
    <lineage>
        <taxon>Bacteria</taxon>
        <taxon>Pseudomonadati</taxon>
        <taxon>Pseudomonadota</taxon>
        <taxon>Alphaproteobacteria</taxon>
        <taxon>Hyphomicrobiales</taxon>
        <taxon>Alsobacteraceae</taxon>
        <taxon>Alsobacter</taxon>
    </lineage>
</organism>
<keyword evidence="3" id="KW-1185">Reference proteome</keyword>